<accession>A0A073JY31</accession>
<evidence type="ECO:0000313" key="2">
    <source>
        <dbReference type="Proteomes" id="UP000027822"/>
    </source>
</evidence>
<dbReference type="OrthoDB" id="2339832at2"/>
<protein>
    <submittedName>
        <fullName evidence="1">Uncharacterized protein</fullName>
    </submittedName>
</protein>
<dbReference type="RefSeq" id="WP_034639556.1">
    <property type="nucleotide sequence ID" value="NZ_CBCSJC010000045.1"/>
</dbReference>
<proteinExistence type="predicted"/>
<dbReference type="EMBL" id="JOTN01000009">
    <property type="protein sequence ID" value="KEK19200.1"/>
    <property type="molecule type" value="Genomic_DNA"/>
</dbReference>
<dbReference type="Proteomes" id="UP000027822">
    <property type="component" value="Unassembled WGS sequence"/>
</dbReference>
<sequence length="105" mass="12328">MFIKYDEYELLELFLSEPISIVDDIEAGEFIYSYRDNKNFRVILTMDVYKQACSLSVTYNDFTVFSGDFKEVTSIKKVENDMIISINDDERIKVKFLKQVGVELL</sequence>
<comment type="caution">
    <text evidence="1">The sequence shown here is derived from an EMBL/GenBank/DDBJ whole genome shotgun (WGS) entry which is preliminary data.</text>
</comment>
<keyword evidence="2" id="KW-1185">Reference proteome</keyword>
<evidence type="ECO:0000313" key="1">
    <source>
        <dbReference type="EMBL" id="KEK19200.1"/>
    </source>
</evidence>
<name>A0A073JY31_9BACI</name>
<reference evidence="1 2" key="1">
    <citation type="submission" date="2014-06" db="EMBL/GenBank/DDBJ databases">
        <title>Draft genome sequence of Bacillus manliponensis JCM 15802 (MCCC 1A00708).</title>
        <authorList>
            <person name="Lai Q."/>
            <person name="Liu Y."/>
            <person name="Shao Z."/>
        </authorList>
    </citation>
    <scope>NUCLEOTIDE SEQUENCE [LARGE SCALE GENOMIC DNA]</scope>
    <source>
        <strain evidence="1 2">JCM 15802</strain>
    </source>
</reference>
<organism evidence="1 2">
    <name type="scientific">Bacillus manliponensis</name>
    <dbReference type="NCBI Taxonomy" id="574376"/>
    <lineage>
        <taxon>Bacteria</taxon>
        <taxon>Bacillati</taxon>
        <taxon>Bacillota</taxon>
        <taxon>Bacilli</taxon>
        <taxon>Bacillales</taxon>
        <taxon>Bacillaceae</taxon>
        <taxon>Bacillus</taxon>
        <taxon>Bacillus cereus group</taxon>
    </lineage>
</organism>
<gene>
    <name evidence="1" type="ORF">BAMA_24725</name>
</gene>
<dbReference type="eggNOG" id="ENOG503347H">
    <property type="taxonomic scope" value="Bacteria"/>
</dbReference>
<dbReference type="AlphaFoldDB" id="A0A073JY31"/>